<organism evidence="1 2">
    <name type="scientific">Dreissena polymorpha</name>
    <name type="common">Zebra mussel</name>
    <name type="synonym">Mytilus polymorpha</name>
    <dbReference type="NCBI Taxonomy" id="45954"/>
    <lineage>
        <taxon>Eukaryota</taxon>
        <taxon>Metazoa</taxon>
        <taxon>Spiralia</taxon>
        <taxon>Lophotrochozoa</taxon>
        <taxon>Mollusca</taxon>
        <taxon>Bivalvia</taxon>
        <taxon>Autobranchia</taxon>
        <taxon>Heteroconchia</taxon>
        <taxon>Euheterodonta</taxon>
        <taxon>Imparidentia</taxon>
        <taxon>Neoheterodontei</taxon>
        <taxon>Myida</taxon>
        <taxon>Dreissenoidea</taxon>
        <taxon>Dreissenidae</taxon>
        <taxon>Dreissena</taxon>
    </lineage>
</organism>
<keyword evidence="2" id="KW-1185">Reference proteome</keyword>
<gene>
    <name evidence="1" type="ORF">DPMN_059619</name>
</gene>
<reference evidence="1" key="1">
    <citation type="journal article" date="2019" name="bioRxiv">
        <title>The Genome of the Zebra Mussel, Dreissena polymorpha: A Resource for Invasive Species Research.</title>
        <authorList>
            <person name="McCartney M.A."/>
            <person name="Auch B."/>
            <person name="Kono T."/>
            <person name="Mallez S."/>
            <person name="Zhang Y."/>
            <person name="Obille A."/>
            <person name="Becker A."/>
            <person name="Abrahante J.E."/>
            <person name="Garbe J."/>
            <person name="Badalamenti J.P."/>
            <person name="Herman A."/>
            <person name="Mangelson H."/>
            <person name="Liachko I."/>
            <person name="Sullivan S."/>
            <person name="Sone E.D."/>
            <person name="Koren S."/>
            <person name="Silverstein K.A.T."/>
            <person name="Beckman K.B."/>
            <person name="Gohl D.M."/>
        </authorList>
    </citation>
    <scope>NUCLEOTIDE SEQUENCE</scope>
    <source>
        <strain evidence="1">Duluth1</strain>
        <tissue evidence="1">Whole animal</tissue>
    </source>
</reference>
<dbReference type="AlphaFoldDB" id="A0A9D4HHE7"/>
<accession>A0A9D4HHE7</accession>
<evidence type="ECO:0000313" key="2">
    <source>
        <dbReference type="Proteomes" id="UP000828390"/>
    </source>
</evidence>
<comment type="caution">
    <text evidence="1">The sequence shown here is derived from an EMBL/GenBank/DDBJ whole genome shotgun (WGS) entry which is preliminary data.</text>
</comment>
<dbReference type="Proteomes" id="UP000828390">
    <property type="component" value="Unassembled WGS sequence"/>
</dbReference>
<protein>
    <submittedName>
        <fullName evidence="1">Uncharacterized protein</fullName>
    </submittedName>
</protein>
<evidence type="ECO:0000313" key="1">
    <source>
        <dbReference type="EMBL" id="KAH3716886.1"/>
    </source>
</evidence>
<proteinExistence type="predicted"/>
<sequence>MHFYFIYLINKNDRATFALLFSSESISSAGARTTADTLERHGKIAGGFSREVQETYTNLVESGVKQFSGKKEFRREEDLKVIVTFLQAENLCRVVGTRSHKTFTNMQSEKRSVSRKTFVTKMRQLSQKLDSRRKVVG</sequence>
<dbReference type="EMBL" id="JAIWYP010000013">
    <property type="protein sequence ID" value="KAH3716886.1"/>
    <property type="molecule type" value="Genomic_DNA"/>
</dbReference>
<reference evidence="1" key="2">
    <citation type="submission" date="2020-11" db="EMBL/GenBank/DDBJ databases">
        <authorList>
            <person name="McCartney M.A."/>
            <person name="Auch B."/>
            <person name="Kono T."/>
            <person name="Mallez S."/>
            <person name="Becker A."/>
            <person name="Gohl D.M."/>
            <person name="Silverstein K.A.T."/>
            <person name="Koren S."/>
            <person name="Bechman K.B."/>
            <person name="Herman A."/>
            <person name="Abrahante J.E."/>
            <person name="Garbe J."/>
        </authorList>
    </citation>
    <scope>NUCLEOTIDE SEQUENCE</scope>
    <source>
        <strain evidence="1">Duluth1</strain>
        <tissue evidence="1">Whole animal</tissue>
    </source>
</reference>
<name>A0A9D4HHE7_DREPO</name>